<dbReference type="GO" id="GO:0045271">
    <property type="term" value="C:respiratory chain complex I"/>
    <property type="evidence" value="ECO:0007669"/>
    <property type="project" value="InterPro"/>
</dbReference>
<dbReference type="GO" id="GO:0005743">
    <property type="term" value="C:mitochondrial inner membrane"/>
    <property type="evidence" value="ECO:0007669"/>
    <property type="project" value="UniProtKB-SubCell"/>
</dbReference>
<keyword evidence="2" id="KW-0249">Electron transport</keyword>
<evidence type="ECO:0000313" key="4">
    <source>
        <dbReference type="Proteomes" id="UP001515480"/>
    </source>
</evidence>
<organism evidence="3 4">
    <name type="scientific">Prymnesium parvum</name>
    <name type="common">Toxic golden alga</name>
    <dbReference type="NCBI Taxonomy" id="97485"/>
    <lineage>
        <taxon>Eukaryota</taxon>
        <taxon>Haptista</taxon>
        <taxon>Haptophyta</taxon>
        <taxon>Prymnesiophyceae</taxon>
        <taxon>Prymnesiales</taxon>
        <taxon>Prymnesiaceae</taxon>
        <taxon>Prymnesium</taxon>
    </lineage>
</organism>
<accession>A0AB34JD22</accession>
<dbReference type="PANTHER" id="PTHR12910:SF2">
    <property type="entry name" value="NADH DEHYDROGENASE [UBIQUINONE] 1 ALPHA SUBCOMPLEX SUBUNIT 12"/>
    <property type="match status" value="1"/>
</dbReference>
<keyword evidence="2" id="KW-0496">Mitochondrion</keyword>
<evidence type="ECO:0000313" key="3">
    <source>
        <dbReference type="EMBL" id="KAL1519885.1"/>
    </source>
</evidence>
<comment type="caution">
    <text evidence="3">The sequence shown here is derived from an EMBL/GenBank/DDBJ whole genome shotgun (WGS) entry which is preliminary data.</text>
</comment>
<comment type="function">
    <text evidence="2">Accessory subunit of the mitochondrial membrane respiratory chain NADH dehydrogenase (Complex I), that is believed not to be involved in catalysis. Complex I functions in the transfer of electrons from NADH to the respiratory chain. The immediate electron acceptor for the enzyme is believed to be ubiquinone.</text>
</comment>
<dbReference type="InterPro" id="IPR007763">
    <property type="entry name" value="NDUFA12"/>
</dbReference>
<gene>
    <name evidence="3" type="ORF">AB1Y20_023374</name>
</gene>
<keyword evidence="2" id="KW-0472">Membrane</keyword>
<keyword evidence="4" id="KW-1185">Reference proteome</keyword>
<reference evidence="3 4" key="1">
    <citation type="journal article" date="2024" name="Science">
        <title>Giant polyketide synthase enzymes in the biosynthesis of giant marine polyether toxins.</title>
        <authorList>
            <person name="Fallon T.R."/>
            <person name="Shende V.V."/>
            <person name="Wierzbicki I.H."/>
            <person name="Pendleton A.L."/>
            <person name="Watervoot N.F."/>
            <person name="Auber R.P."/>
            <person name="Gonzalez D.J."/>
            <person name="Wisecaver J.H."/>
            <person name="Moore B.S."/>
        </authorList>
    </citation>
    <scope>NUCLEOTIDE SEQUENCE [LARGE SCALE GENOMIC DNA]</scope>
    <source>
        <strain evidence="3 4">12B1</strain>
    </source>
</reference>
<proteinExistence type="inferred from homology"/>
<evidence type="ECO:0000256" key="1">
    <source>
        <dbReference type="ARBA" id="ARBA00007355"/>
    </source>
</evidence>
<sequence>MPFLQSSLLIVPRATGTGTFAMGVFDKLARLANSLVEKIPKPPTIYDPNMYPVSVCLQKFVGIYQKKGLGYAYNKVRMESTLRVGEFVGTDDNGNHYYEDLNAPYTRTRWVEYPVPSGTWAIEDRYDGTMVSPEWYGWLHYMHDKPGHQVRQEYVKGFQQPHTICQTMQRPEYLDPNTLEPREFNIHQPPGQWGNRKPRGRIGNKYESWYKPESAPKLRNYADNAKTLHIE</sequence>
<dbReference type="GO" id="GO:0006979">
    <property type="term" value="P:response to oxidative stress"/>
    <property type="evidence" value="ECO:0007669"/>
    <property type="project" value="TreeGrafter"/>
</dbReference>
<protein>
    <recommendedName>
        <fullName evidence="2">NADH dehydrogenase [ubiquinone] 1 alpha subcomplex subunit 12</fullName>
    </recommendedName>
</protein>
<dbReference type="Proteomes" id="UP001515480">
    <property type="component" value="Unassembled WGS sequence"/>
</dbReference>
<keyword evidence="2" id="KW-0813">Transport</keyword>
<keyword evidence="2" id="KW-0999">Mitochondrion inner membrane</keyword>
<keyword evidence="2" id="KW-0679">Respiratory chain</keyword>
<comment type="similarity">
    <text evidence="1 2">Belongs to the complex I NDUFA12 subunit family.</text>
</comment>
<evidence type="ECO:0000256" key="2">
    <source>
        <dbReference type="RuleBase" id="RU363103"/>
    </source>
</evidence>
<name>A0AB34JD22_PRYPA</name>
<comment type="subcellular location">
    <subcellularLocation>
        <location evidence="2">Mitochondrion inner membrane</location>
        <topology evidence="2">Peripheral membrane protein</topology>
        <orientation evidence="2">Matrix side</orientation>
    </subcellularLocation>
</comment>
<dbReference type="EMBL" id="JBGBPQ010000009">
    <property type="protein sequence ID" value="KAL1519885.1"/>
    <property type="molecule type" value="Genomic_DNA"/>
</dbReference>
<dbReference type="Pfam" id="PF05071">
    <property type="entry name" value="NDUFA12"/>
    <property type="match status" value="1"/>
</dbReference>
<dbReference type="PANTHER" id="PTHR12910">
    <property type="entry name" value="NADH-UBIQUINONE OXIDOREDUCTASE SUBUNIT B17.2"/>
    <property type="match status" value="1"/>
</dbReference>
<dbReference type="AlphaFoldDB" id="A0AB34JD22"/>